<dbReference type="RefSeq" id="WP_095723470.1">
    <property type="nucleotide sequence ID" value="NZ_NTFS01000267.1"/>
</dbReference>
<dbReference type="EMBL" id="NTFS01000267">
    <property type="protein sequence ID" value="PAX52213.1"/>
    <property type="molecule type" value="Genomic_DNA"/>
</dbReference>
<sequence length="65" mass="7507">MASITVNITDEQLQQLQKLAEENHISLEDLLRANIENLLNHPQDEFTQAASYVLQKNAELYRRLA</sequence>
<dbReference type="AlphaFoldDB" id="A0A2A2TER7"/>
<gene>
    <name evidence="1" type="ORF">CK510_20530</name>
</gene>
<name>A0A2A2TER7_9CYAN</name>
<dbReference type="OrthoDB" id="490626at2"/>
<keyword evidence="2" id="KW-1185">Reference proteome</keyword>
<organism evidence="1 2">
    <name type="scientific">Brunnivagina elsteri CCALA 953</name>
    <dbReference type="NCBI Taxonomy" id="987040"/>
    <lineage>
        <taxon>Bacteria</taxon>
        <taxon>Bacillati</taxon>
        <taxon>Cyanobacteriota</taxon>
        <taxon>Cyanophyceae</taxon>
        <taxon>Nostocales</taxon>
        <taxon>Calotrichaceae</taxon>
        <taxon>Brunnivagina</taxon>
    </lineage>
</organism>
<protein>
    <submittedName>
        <fullName evidence="1">DNA-binding protein</fullName>
    </submittedName>
</protein>
<proteinExistence type="predicted"/>
<dbReference type="InterPro" id="IPR010985">
    <property type="entry name" value="Ribbon_hlx_hlx"/>
</dbReference>
<evidence type="ECO:0000313" key="1">
    <source>
        <dbReference type="EMBL" id="PAX52213.1"/>
    </source>
</evidence>
<reference evidence="1 2" key="1">
    <citation type="submission" date="2017-08" db="EMBL/GenBank/DDBJ databases">
        <title>Draft genome sequence of filamentous cyanobacterium Calothrix elsteri CCALA 953.</title>
        <authorList>
            <person name="Gagunashvili A.N."/>
            <person name="Elster J."/>
            <person name="Andresson O.S."/>
        </authorList>
    </citation>
    <scope>NUCLEOTIDE SEQUENCE [LARGE SCALE GENOMIC DNA]</scope>
    <source>
        <strain evidence="1 2">CCALA 953</strain>
    </source>
</reference>
<dbReference type="SUPFAM" id="SSF47598">
    <property type="entry name" value="Ribbon-helix-helix"/>
    <property type="match status" value="1"/>
</dbReference>
<evidence type="ECO:0000313" key="2">
    <source>
        <dbReference type="Proteomes" id="UP000218238"/>
    </source>
</evidence>
<dbReference type="GO" id="GO:0006355">
    <property type="term" value="P:regulation of DNA-templated transcription"/>
    <property type="evidence" value="ECO:0007669"/>
    <property type="project" value="InterPro"/>
</dbReference>
<comment type="caution">
    <text evidence="1">The sequence shown here is derived from an EMBL/GenBank/DDBJ whole genome shotgun (WGS) entry which is preliminary data.</text>
</comment>
<accession>A0A2A2TER7</accession>
<keyword evidence="1" id="KW-0238">DNA-binding</keyword>
<dbReference type="GO" id="GO:0003677">
    <property type="term" value="F:DNA binding"/>
    <property type="evidence" value="ECO:0007669"/>
    <property type="project" value="UniProtKB-KW"/>
</dbReference>
<dbReference type="Proteomes" id="UP000218238">
    <property type="component" value="Unassembled WGS sequence"/>
</dbReference>